<gene>
    <name evidence="2" type="ORF">EGD98_16195</name>
</gene>
<evidence type="ECO:0000313" key="2">
    <source>
        <dbReference type="EMBL" id="MBX0305206.1"/>
    </source>
</evidence>
<keyword evidence="3" id="KW-1185">Reference proteome</keyword>
<protein>
    <submittedName>
        <fullName evidence="2">Uncharacterized protein</fullName>
    </submittedName>
</protein>
<evidence type="ECO:0000256" key="1">
    <source>
        <dbReference type="SAM" id="MobiDB-lite"/>
    </source>
</evidence>
<organism evidence="2 3">
    <name type="scientific">Haloarcula salinisoli</name>
    <dbReference type="NCBI Taxonomy" id="2487746"/>
    <lineage>
        <taxon>Archaea</taxon>
        <taxon>Methanobacteriati</taxon>
        <taxon>Methanobacteriota</taxon>
        <taxon>Stenosarchaea group</taxon>
        <taxon>Halobacteria</taxon>
        <taxon>Halobacteriales</taxon>
        <taxon>Haloarculaceae</taxon>
        <taxon>Haloarcula</taxon>
    </lineage>
</organism>
<sequence>MMQVETDCRRENGVTFVRGAVTNTRTTIHRARLESTLDGPTWPPKRDGTVVPEWRDGVWEATIRPGDTLGLGFASPAAPKSPALTVTDLKRVDSEAAGDNPVDSLTDWAPPRGISSVDN</sequence>
<feature type="region of interest" description="Disordered" evidence="1">
    <location>
        <begin position="95"/>
        <end position="119"/>
    </location>
</feature>
<comment type="caution">
    <text evidence="2">The sequence shown here is derived from an EMBL/GenBank/DDBJ whole genome shotgun (WGS) entry which is preliminary data.</text>
</comment>
<dbReference type="Pfam" id="PF25256">
    <property type="entry name" value="DUF7857"/>
    <property type="match status" value="1"/>
</dbReference>
<accession>A0A8J7YKW7</accession>
<dbReference type="InterPro" id="IPR057179">
    <property type="entry name" value="DUF7857"/>
</dbReference>
<reference evidence="2" key="1">
    <citation type="submission" date="2021-06" db="EMBL/GenBank/DDBJ databases">
        <title>Halomicroarcula sp. F24A a new haloarchaeum isolated from saline soil.</title>
        <authorList>
            <person name="Duran-Viseras A."/>
            <person name="Sanchez-Porro C."/>
            <person name="Ventosa A."/>
        </authorList>
    </citation>
    <scope>NUCLEOTIDE SEQUENCE</scope>
    <source>
        <strain evidence="2">F24A</strain>
    </source>
</reference>
<dbReference type="EMBL" id="RKLQ01000003">
    <property type="protein sequence ID" value="MBX0305206.1"/>
    <property type="molecule type" value="Genomic_DNA"/>
</dbReference>
<dbReference type="RefSeq" id="WP_220589450.1">
    <property type="nucleotide sequence ID" value="NZ_RKLQ01000003.1"/>
</dbReference>
<dbReference type="Proteomes" id="UP000783863">
    <property type="component" value="Unassembled WGS sequence"/>
</dbReference>
<dbReference type="AlphaFoldDB" id="A0A8J7YKW7"/>
<proteinExistence type="predicted"/>
<evidence type="ECO:0000313" key="3">
    <source>
        <dbReference type="Proteomes" id="UP000783863"/>
    </source>
</evidence>
<name>A0A8J7YKW7_9EURY</name>